<feature type="region of interest" description="Disordered" evidence="2">
    <location>
        <begin position="43"/>
        <end position="71"/>
    </location>
</feature>
<dbReference type="InterPro" id="IPR042460">
    <property type="entry name" value="DCN1-like_PONY"/>
</dbReference>
<sequence>MSAELMRLKAKDLVEECRRLGLKTAGKKAELVERILAARAKTTSTAKRPFEATTTNGHSNGSNKRSKSSDDGWTAELTTLFHAYEDQDNAGYISEDGILALCEHIGVDAQHPVMLALSFHMTAQTMGEFTKDEFVAGMKALECHSIEDLKAKMSVLTSQLKGDAAFFAKVYAFTFGFAKEKDQKSLAVDSALALWEILFPDRFQLLPDWLAFVKEHHKNAISKDVWTQTLEFTTQVKADLSNYDENSAWPVLIDDFVAHMHDAKKTK</sequence>
<dbReference type="GO" id="GO:0032182">
    <property type="term" value="F:ubiquitin-like protein binding"/>
    <property type="evidence" value="ECO:0007669"/>
    <property type="project" value="TreeGrafter"/>
</dbReference>
<dbReference type="PROSITE" id="PS50800">
    <property type="entry name" value="SAP"/>
    <property type="match status" value="1"/>
</dbReference>
<evidence type="ECO:0000313" key="5">
    <source>
        <dbReference type="EMBL" id="OQR84951.1"/>
    </source>
</evidence>
<comment type="caution">
    <text evidence="5">The sequence shown here is derived from an EMBL/GenBank/DDBJ whole genome shotgun (WGS) entry which is preliminary data.</text>
</comment>
<protein>
    <recommendedName>
        <fullName evidence="1">Defective in cullin neddylation protein</fullName>
    </recommendedName>
</protein>
<evidence type="ECO:0000256" key="1">
    <source>
        <dbReference type="RuleBase" id="RU410713"/>
    </source>
</evidence>
<dbReference type="Pfam" id="PF02037">
    <property type="entry name" value="SAP"/>
    <property type="match status" value="1"/>
</dbReference>
<dbReference type="SUPFAM" id="SSF68906">
    <property type="entry name" value="SAP domain"/>
    <property type="match status" value="1"/>
</dbReference>
<organism evidence="5 6">
    <name type="scientific">Achlya hypogyna</name>
    <name type="common">Oomycete</name>
    <name type="synonym">Protoachlya hypogyna</name>
    <dbReference type="NCBI Taxonomy" id="1202772"/>
    <lineage>
        <taxon>Eukaryota</taxon>
        <taxon>Sar</taxon>
        <taxon>Stramenopiles</taxon>
        <taxon>Oomycota</taxon>
        <taxon>Saprolegniomycetes</taxon>
        <taxon>Saprolegniales</taxon>
        <taxon>Achlyaceae</taxon>
        <taxon>Achlya</taxon>
    </lineage>
</organism>
<dbReference type="InterPro" id="IPR014764">
    <property type="entry name" value="DCN-prot"/>
</dbReference>
<accession>A0A1V9YGW4</accession>
<dbReference type="AlphaFoldDB" id="A0A1V9YGW4"/>
<dbReference type="SMART" id="SM00513">
    <property type="entry name" value="SAP"/>
    <property type="match status" value="1"/>
</dbReference>
<dbReference type="PANTHER" id="PTHR12281:SF31">
    <property type="entry name" value="DCN1-LIKE PROTEIN 3"/>
    <property type="match status" value="1"/>
</dbReference>
<dbReference type="FunFam" id="1.10.238.200:FF:000003">
    <property type="entry name" value="DCN1-like protein 3"/>
    <property type="match status" value="1"/>
</dbReference>
<dbReference type="Gene3D" id="1.10.238.10">
    <property type="entry name" value="EF-hand"/>
    <property type="match status" value="1"/>
</dbReference>
<dbReference type="InterPro" id="IPR011992">
    <property type="entry name" value="EF-hand-dom_pair"/>
</dbReference>
<dbReference type="Gene3D" id="1.10.238.200">
    <property type="entry name" value="Cullin, PONY binding domain"/>
    <property type="match status" value="1"/>
</dbReference>
<dbReference type="GO" id="GO:0045116">
    <property type="term" value="P:protein neddylation"/>
    <property type="evidence" value="ECO:0007669"/>
    <property type="project" value="TreeGrafter"/>
</dbReference>
<dbReference type="STRING" id="1202772.A0A1V9YGW4"/>
<dbReference type="GO" id="GO:0005886">
    <property type="term" value="C:plasma membrane"/>
    <property type="evidence" value="ECO:0007669"/>
    <property type="project" value="UniProtKB-ARBA"/>
</dbReference>
<dbReference type="InterPro" id="IPR005176">
    <property type="entry name" value="PONY_dom"/>
</dbReference>
<dbReference type="SUPFAM" id="SSF47473">
    <property type="entry name" value="EF-hand"/>
    <property type="match status" value="1"/>
</dbReference>
<dbReference type="GO" id="GO:0031624">
    <property type="term" value="F:ubiquitin conjugating enzyme binding"/>
    <property type="evidence" value="ECO:0007669"/>
    <property type="project" value="TreeGrafter"/>
</dbReference>
<proteinExistence type="predicted"/>
<evidence type="ECO:0000256" key="2">
    <source>
        <dbReference type="SAM" id="MobiDB-lite"/>
    </source>
</evidence>
<dbReference type="GO" id="GO:0097602">
    <property type="term" value="F:cullin family protein binding"/>
    <property type="evidence" value="ECO:0007669"/>
    <property type="project" value="TreeGrafter"/>
</dbReference>
<dbReference type="Gene3D" id="1.10.720.30">
    <property type="entry name" value="SAP domain"/>
    <property type="match status" value="1"/>
</dbReference>
<dbReference type="InterPro" id="IPR036361">
    <property type="entry name" value="SAP_dom_sf"/>
</dbReference>
<dbReference type="GO" id="GO:0000151">
    <property type="term" value="C:ubiquitin ligase complex"/>
    <property type="evidence" value="ECO:0007669"/>
    <property type="project" value="TreeGrafter"/>
</dbReference>
<feature type="domain" description="DCUN1" evidence="4">
    <location>
        <begin position="72"/>
        <end position="261"/>
    </location>
</feature>
<feature type="domain" description="SAP" evidence="3">
    <location>
        <begin position="5"/>
        <end position="39"/>
    </location>
</feature>
<dbReference type="EMBL" id="JNBR01001829">
    <property type="protein sequence ID" value="OQR84951.1"/>
    <property type="molecule type" value="Genomic_DNA"/>
</dbReference>
<name>A0A1V9YGW4_ACHHY</name>
<dbReference type="OrthoDB" id="27198at2759"/>
<dbReference type="PROSITE" id="PS51229">
    <property type="entry name" value="DCUN1"/>
    <property type="match status" value="1"/>
</dbReference>
<evidence type="ECO:0000259" key="4">
    <source>
        <dbReference type="PROSITE" id="PS51229"/>
    </source>
</evidence>
<feature type="compositionally biased region" description="Polar residues" evidence="2">
    <location>
        <begin position="52"/>
        <end position="63"/>
    </location>
</feature>
<reference evidence="5 6" key="1">
    <citation type="journal article" date="2014" name="Genome Biol. Evol.">
        <title>The secreted proteins of Achlya hypogyna and Thraustotheca clavata identify the ancestral oomycete secretome and reveal gene acquisitions by horizontal gene transfer.</title>
        <authorList>
            <person name="Misner I."/>
            <person name="Blouin N."/>
            <person name="Leonard G."/>
            <person name="Richards T.A."/>
            <person name="Lane C.E."/>
        </authorList>
    </citation>
    <scope>NUCLEOTIDE SEQUENCE [LARGE SCALE GENOMIC DNA]</scope>
    <source>
        <strain evidence="5 6">ATCC 48635</strain>
    </source>
</reference>
<comment type="function">
    <text evidence="1">Neddylation of cullins play an essential role in the regulation of SCF-type complexes activity.</text>
</comment>
<dbReference type="Pfam" id="PF03556">
    <property type="entry name" value="Cullin_binding"/>
    <property type="match status" value="1"/>
</dbReference>
<evidence type="ECO:0000313" key="6">
    <source>
        <dbReference type="Proteomes" id="UP000243579"/>
    </source>
</evidence>
<dbReference type="PANTHER" id="PTHR12281">
    <property type="entry name" value="RP42 RELATED"/>
    <property type="match status" value="1"/>
</dbReference>
<gene>
    <name evidence="5" type="ORF">ACHHYP_12533</name>
</gene>
<dbReference type="Proteomes" id="UP000243579">
    <property type="component" value="Unassembled WGS sequence"/>
</dbReference>
<dbReference type="InterPro" id="IPR003034">
    <property type="entry name" value="SAP_dom"/>
</dbReference>
<keyword evidence="6" id="KW-1185">Reference proteome</keyword>
<evidence type="ECO:0000259" key="3">
    <source>
        <dbReference type="PROSITE" id="PS50800"/>
    </source>
</evidence>